<dbReference type="EMBL" id="JBEOZY010000010">
    <property type="protein sequence ID" value="MER6165477.1"/>
    <property type="molecule type" value="Genomic_DNA"/>
</dbReference>
<accession>A0ABV1SW10</accession>
<proteinExistence type="predicted"/>
<evidence type="ECO:0000313" key="3">
    <source>
        <dbReference type="Proteomes" id="UP001496720"/>
    </source>
</evidence>
<name>A0ABV1SW10_9ACTN</name>
<sequence>MNSTEIKKNVSAFTVRAGAGGLLGIALVAFGAVRIVGRLWAHLELRLLAVPGLAAVAAVVVGALLLTASLRVLSRRPSGSAAAAGR</sequence>
<evidence type="ECO:0000313" key="2">
    <source>
        <dbReference type="EMBL" id="MER6165477.1"/>
    </source>
</evidence>
<reference evidence="2 3" key="1">
    <citation type="submission" date="2024-06" db="EMBL/GenBank/DDBJ databases">
        <title>The Natural Products Discovery Center: Release of the First 8490 Sequenced Strains for Exploring Actinobacteria Biosynthetic Diversity.</title>
        <authorList>
            <person name="Kalkreuter E."/>
            <person name="Kautsar S.A."/>
            <person name="Yang D."/>
            <person name="Bader C.D."/>
            <person name="Teijaro C.N."/>
            <person name="Fluegel L."/>
            <person name="Davis C.M."/>
            <person name="Simpson J.R."/>
            <person name="Lauterbach L."/>
            <person name="Steele A.D."/>
            <person name="Gui C."/>
            <person name="Meng S."/>
            <person name="Li G."/>
            <person name="Viehrig K."/>
            <person name="Ye F."/>
            <person name="Su P."/>
            <person name="Kiefer A.F."/>
            <person name="Nichols A."/>
            <person name="Cepeda A.J."/>
            <person name="Yan W."/>
            <person name="Fan B."/>
            <person name="Jiang Y."/>
            <person name="Adhikari A."/>
            <person name="Zheng C.-J."/>
            <person name="Schuster L."/>
            <person name="Cowan T.M."/>
            <person name="Smanski M.J."/>
            <person name="Chevrette M.G."/>
            <person name="De Carvalho L.P.S."/>
            <person name="Shen B."/>
        </authorList>
    </citation>
    <scope>NUCLEOTIDE SEQUENCE [LARGE SCALE GENOMIC DNA]</scope>
    <source>
        <strain evidence="2 3">NPDC001615</strain>
    </source>
</reference>
<gene>
    <name evidence="2" type="ORF">ABT188_13035</name>
</gene>
<keyword evidence="1" id="KW-1133">Transmembrane helix</keyword>
<feature type="transmembrane region" description="Helical" evidence="1">
    <location>
        <begin position="47"/>
        <end position="68"/>
    </location>
</feature>
<protein>
    <submittedName>
        <fullName evidence="2">Uncharacterized protein</fullName>
    </submittedName>
</protein>
<keyword evidence="3" id="KW-1185">Reference proteome</keyword>
<keyword evidence="1" id="KW-0812">Transmembrane</keyword>
<feature type="transmembrane region" description="Helical" evidence="1">
    <location>
        <begin position="21"/>
        <end position="41"/>
    </location>
</feature>
<dbReference type="RefSeq" id="WP_352147273.1">
    <property type="nucleotide sequence ID" value="NZ_JBEOZY010000010.1"/>
</dbReference>
<keyword evidence="1" id="KW-0472">Membrane</keyword>
<evidence type="ECO:0000256" key="1">
    <source>
        <dbReference type="SAM" id="Phobius"/>
    </source>
</evidence>
<comment type="caution">
    <text evidence="2">The sequence shown here is derived from an EMBL/GenBank/DDBJ whole genome shotgun (WGS) entry which is preliminary data.</text>
</comment>
<dbReference type="Proteomes" id="UP001496720">
    <property type="component" value="Unassembled WGS sequence"/>
</dbReference>
<organism evidence="2 3">
    <name type="scientific">Streptomyces violaceorubidus</name>
    <dbReference type="NCBI Taxonomy" id="284042"/>
    <lineage>
        <taxon>Bacteria</taxon>
        <taxon>Bacillati</taxon>
        <taxon>Actinomycetota</taxon>
        <taxon>Actinomycetes</taxon>
        <taxon>Kitasatosporales</taxon>
        <taxon>Streptomycetaceae</taxon>
        <taxon>Streptomyces</taxon>
    </lineage>
</organism>